<dbReference type="Pfam" id="PF01614">
    <property type="entry name" value="IclR_C"/>
    <property type="match status" value="1"/>
</dbReference>
<dbReference type="PROSITE" id="PS51077">
    <property type="entry name" value="HTH_ICLR"/>
    <property type="match status" value="1"/>
</dbReference>
<proteinExistence type="predicted"/>
<evidence type="ECO:0000256" key="2">
    <source>
        <dbReference type="ARBA" id="ARBA00023125"/>
    </source>
</evidence>
<dbReference type="AlphaFoldDB" id="A0A225MZ03"/>
<feature type="domain" description="HTH iclR-type" evidence="4">
    <location>
        <begin position="18"/>
        <end position="81"/>
    </location>
</feature>
<keyword evidence="1" id="KW-0805">Transcription regulation</keyword>
<dbReference type="PANTHER" id="PTHR30136:SF39">
    <property type="entry name" value="TRANSCRIPTIONAL REGULATORY PROTEIN"/>
    <property type="match status" value="1"/>
</dbReference>
<dbReference type="SUPFAM" id="SSF55781">
    <property type="entry name" value="GAF domain-like"/>
    <property type="match status" value="1"/>
</dbReference>
<dbReference type="InterPro" id="IPR014757">
    <property type="entry name" value="Tscrpt_reg_IclR_C"/>
</dbReference>
<dbReference type="Pfam" id="PF09339">
    <property type="entry name" value="HTH_IclR"/>
    <property type="match status" value="1"/>
</dbReference>
<evidence type="ECO:0000259" key="5">
    <source>
        <dbReference type="PROSITE" id="PS51078"/>
    </source>
</evidence>
<accession>A0A225MZ03</accession>
<organism evidence="6 7">
    <name type="scientific">Candidimonas nitroreducens</name>
    <dbReference type="NCBI Taxonomy" id="683354"/>
    <lineage>
        <taxon>Bacteria</taxon>
        <taxon>Pseudomonadati</taxon>
        <taxon>Pseudomonadota</taxon>
        <taxon>Betaproteobacteria</taxon>
        <taxon>Burkholderiales</taxon>
        <taxon>Alcaligenaceae</taxon>
        <taxon>Candidimonas</taxon>
    </lineage>
</organism>
<dbReference type="InterPro" id="IPR036388">
    <property type="entry name" value="WH-like_DNA-bd_sf"/>
</dbReference>
<protein>
    <submittedName>
        <fullName evidence="6">Transcriptional regulator</fullName>
    </submittedName>
</protein>
<dbReference type="InterPro" id="IPR005471">
    <property type="entry name" value="Tscrpt_reg_IclR_N"/>
</dbReference>
<dbReference type="PANTHER" id="PTHR30136">
    <property type="entry name" value="HELIX-TURN-HELIX TRANSCRIPTIONAL REGULATOR, ICLR FAMILY"/>
    <property type="match status" value="1"/>
</dbReference>
<evidence type="ECO:0000313" key="6">
    <source>
        <dbReference type="EMBL" id="OWT63919.1"/>
    </source>
</evidence>
<dbReference type="InterPro" id="IPR036390">
    <property type="entry name" value="WH_DNA-bd_sf"/>
</dbReference>
<dbReference type="SMART" id="SM00346">
    <property type="entry name" value="HTH_ICLR"/>
    <property type="match status" value="1"/>
</dbReference>
<dbReference type="GO" id="GO:0003700">
    <property type="term" value="F:DNA-binding transcription factor activity"/>
    <property type="evidence" value="ECO:0007669"/>
    <property type="project" value="TreeGrafter"/>
</dbReference>
<dbReference type="SUPFAM" id="SSF46785">
    <property type="entry name" value="Winged helix' DNA-binding domain"/>
    <property type="match status" value="1"/>
</dbReference>
<dbReference type="Gene3D" id="1.10.10.10">
    <property type="entry name" value="Winged helix-like DNA-binding domain superfamily/Winged helix DNA-binding domain"/>
    <property type="match status" value="1"/>
</dbReference>
<dbReference type="PROSITE" id="PS51078">
    <property type="entry name" value="ICLR_ED"/>
    <property type="match status" value="1"/>
</dbReference>
<dbReference type="InterPro" id="IPR029016">
    <property type="entry name" value="GAF-like_dom_sf"/>
</dbReference>
<dbReference type="GO" id="GO:0003677">
    <property type="term" value="F:DNA binding"/>
    <property type="evidence" value="ECO:0007669"/>
    <property type="project" value="UniProtKB-KW"/>
</dbReference>
<evidence type="ECO:0000256" key="3">
    <source>
        <dbReference type="ARBA" id="ARBA00023163"/>
    </source>
</evidence>
<evidence type="ECO:0000256" key="1">
    <source>
        <dbReference type="ARBA" id="ARBA00023015"/>
    </source>
</evidence>
<dbReference type="Proteomes" id="UP000214603">
    <property type="component" value="Unassembled WGS sequence"/>
</dbReference>
<evidence type="ECO:0000259" key="4">
    <source>
        <dbReference type="PROSITE" id="PS51077"/>
    </source>
</evidence>
<keyword evidence="2" id="KW-0238">DNA-binding</keyword>
<dbReference type="Gene3D" id="3.30.450.40">
    <property type="match status" value="1"/>
</dbReference>
<dbReference type="RefSeq" id="WP_088602499.1">
    <property type="nucleotide sequence ID" value="NZ_NJIH01000003.1"/>
</dbReference>
<dbReference type="EMBL" id="NJIH01000003">
    <property type="protein sequence ID" value="OWT63919.1"/>
    <property type="molecule type" value="Genomic_DNA"/>
</dbReference>
<dbReference type="InterPro" id="IPR050707">
    <property type="entry name" value="HTH_MetabolicPath_Reg"/>
</dbReference>
<dbReference type="GO" id="GO:0045892">
    <property type="term" value="P:negative regulation of DNA-templated transcription"/>
    <property type="evidence" value="ECO:0007669"/>
    <property type="project" value="TreeGrafter"/>
</dbReference>
<name>A0A225MZ03_9BURK</name>
<comment type="caution">
    <text evidence="6">The sequence shown here is derived from an EMBL/GenBank/DDBJ whole genome shotgun (WGS) entry which is preliminary data.</text>
</comment>
<evidence type="ECO:0000313" key="7">
    <source>
        <dbReference type="Proteomes" id="UP000214603"/>
    </source>
</evidence>
<keyword evidence="7" id="KW-1185">Reference proteome</keyword>
<sequence length="266" mass="28962">MPTKVPDVSAGDLPRTGTQAISRAVMVLKEVSTRGKFGWRMSDLADRCGLDRATTHRILSCLVRERMITQRDEDRHYLPGPLLYEMGLAVPRYVGFQNACAPVLRRLVKRFGGFSLAHVRSDTESICVARAGASVYVGNPMDVGSRWPLCASAGGVAMLIELPPEERQRIWEQNLTQLRGRGRGAIGALKAMIRQSETLGFAFNRGQTATGVVAVACPVFDGRNCVFGSLVLVGLDQNVSESSVLELVKAVRREAEVLMNGMAQAS</sequence>
<keyword evidence="3" id="KW-0804">Transcription</keyword>
<feature type="domain" description="IclR-ED" evidence="5">
    <location>
        <begin position="82"/>
        <end position="264"/>
    </location>
</feature>
<gene>
    <name evidence="6" type="ORF">CEY11_06350</name>
</gene>
<reference evidence="7" key="1">
    <citation type="submission" date="2017-06" db="EMBL/GenBank/DDBJ databases">
        <title>Herbaspirillum phytohormonus sp. nov., isolated from the root nodule of Robinia pseudoacacia in lead-zinc mine.</title>
        <authorList>
            <person name="Fan M."/>
            <person name="Lin Y."/>
        </authorList>
    </citation>
    <scope>NUCLEOTIDE SEQUENCE [LARGE SCALE GENOMIC DNA]</scope>
    <source>
        <strain evidence="7">SC-089</strain>
    </source>
</reference>